<keyword evidence="6 7" id="KW-0961">Cell wall biogenesis/degradation</keyword>
<evidence type="ECO:0000256" key="3">
    <source>
        <dbReference type="ARBA" id="ARBA00022679"/>
    </source>
</evidence>
<feature type="active site" description="Proton donor/acceptor" evidence="7">
    <location>
        <position position="434"/>
    </location>
</feature>
<proteinExistence type="inferred from homology"/>
<dbReference type="InterPro" id="IPR038063">
    <property type="entry name" value="Transpep_catalytic_dom"/>
</dbReference>
<reference evidence="10 11" key="1">
    <citation type="submission" date="2015-12" db="EMBL/GenBank/DDBJ databases">
        <authorList>
            <person name="Shamseldin A."/>
            <person name="Moawad H."/>
            <person name="Abd El-Rahim W.M."/>
            <person name="Sadowsky M.J."/>
        </authorList>
    </citation>
    <scope>NUCLEOTIDE SEQUENCE [LARGE SCALE GENOMIC DNA]</scope>
    <source>
        <strain evidence="10 11">ZGT118</strain>
    </source>
</reference>
<evidence type="ECO:0000256" key="4">
    <source>
        <dbReference type="ARBA" id="ARBA00022960"/>
    </source>
</evidence>
<evidence type="ECO:0000259" key="9">
    <source>
        <dbReference type="PROSITE" id="PS52029"/>
    </source>
</evidence>
<dbReference type="InterPro" id="IPR005490">
    <property type="entry name" value="LD_TPept_cat_dom"/>
</dbReference>
<dbReference type="GO" id="GO:0016740">
    <property type="term" value="F:transferase activity"/>
    <property type="evidence" value="ECO:0007669"/>
    <property type="project" value="UniProtKB-KW"/>
</dbReference>
<dbReference type="Pfam" id="PF20142">
    <property type="entry name" value="Scaffold"/>
    <property type="match status" value="1"/>
</dbReference>
<dbReference type="GO" id="GO:0071555">
    <property type="term" value="P:cell wall organization"/>
    <property type="evidence" value="ECO:0007669"/>
    <property type="project" value="UniProtKB-UniRule"/>
</dbReference>
<feature type="active site" description="Nucleophile" evidence="7">
    <location>
        <position position="453"/>
    </location>
</feature>
<organism evidence="10 11">
    <name type="scientific">Ruegeria marisrubri</name>
    <dbReference type="NCBI Taxonomy" id="1685379"/>
    <lineage>
        <taxon>Bacteria</taxon>
        <taxon>Pseudomonadati</taxon>
        <taxon>Pseudomonadota</taxon>
        <taxon>Alphaproteobacteria</taxon>
        <taxon>Rhodobacterales</taxon>
        <taxon>Roseobacteraceae</taxon>
        <taxon>Ruegeria</taxon>
    </lineage>
</organism>
<dbReference type="PANTHER" id="PTHR41533:SF2">
    <property type="entry name" value="BLR7131 PROTEIN"/>
    <property type="match status" value="1"/>
</dbReference>
<dbReference type="Gene3D" id="2.40.440.10">
    <property type="entry name" value="L,D-transpeptidase catalytic domain-like"/>
    <property type="match status" value="1"/>
</dbReference>
<dbReference type="SUPFAM" id="SSF47090">
    <property type="entry name" value="PGBD-like"/>
    <property type="match status" value="1"/>
</dbReference>
<gene>
    <name evidence="10" type="ORF">AVO45_03940</name>
</gene>
<dbReference type="GO" id="GO:0009252">
    <property type="term" value="P:peptidoglycan biosynthetic process"/>
    <property type="evidence" value="ECO:0007669"/>
    <property type="project" value="UniProtKB-UniPathway"/>
</dbReference>
<feature type="domain" description="L,D-TPase catalytic" evidence="9">
    <location>
        <begin position="302"/>
        <end position="478"/>
    </location>
</feature>
<dbReference type="PROSITE" id="PS52029">
    <property type="entry name" value="LD_TPASE"/>
    <property type="match status" value="1"/>
</dbReference>
<dbReference type="InterPro" id="IPR052905">
    <property type="entry name" value="LD-transpeptidase_YkuD-like"/>
</dbReference>
<dbReference type="GO" id="GO:0004180">
    <property type="term" value="F:carboxypeptidase activity"/>
    <property type="evidence" value="ECO:0007669"/>
    <property type="project" value="UniProtKB-ARBA"/>
</dbReference>
<evidence type="ECO:0000313" key="11">
    <source>
        <dbReference type="Proteomes" id="UP000053791"/>
    </source>
</evidence>
<evidence type="ECO:0000313" key="10">
    <source>
        <dbReference type="EMBL" id="KUJ86125.1"/>
    </source>
</evidence>
<feature type="chain" id="PRO_5007095587" evidence="8">
    <location>
        <begin position="33"/>
        <end position="542"/>
    </location>
</feature>
<evidence type="ECO:0000256" key="2">
    <source>
        <dbReference type="ARBA" id="ARBA00005992"/>
    </source>
</evidence>
<dbReference type="Pfam" id="PF01471">
    <property type="entry name" value="PG_binding_1"/>
    <property type="match status" value="1"/>
</dbReference>
<keyword evidence="4 7" id="KW-0133">Cell shape</keyword>
<dbReference type="RefSeq" id="WP_068344577.1">
    <property type="nucleotide sequence ID" value="NZ_LQBQ01000001.1"/>
</dbReference>
<dbReference type="AlphaFoldDB" id="A0A101CZJ5"/>
<protein>
    <submittedName>
        <fullName evidence="10">Peptidoglycan-binding protein</fullName>
    </submittedName>
</protein>
<feature type="signal peptide" evidence="8">
    <location>
        <begin position="1"/>
        <end position="32"/>
    </location>
</feature>
<dbReference type="CDD" id="cd16913">
    <property type="entry name" value="YkuD_like"/>
    <property type="match status" value="1"/>
</dbReference>
<accession>A0A101CZJ5</accession>
<comment type="pathway">
    <text evidence="1 7">Cell wall biogenesis; peptidoglycan biosynthesis.</text>
</comment>
<keyword evidence="8" id="KW-0732">Signal</keyword>
<comment type="caution">
    <text evidence="10">The sequence shown here is derived from an EMBL/GenBank/DDBJ whole genome shotgun (WGS) entry which is preliminary data.</text>
</comment>
<evidence type="ECO:0000256" key="1">
    <source>
        <dbReference type="ARBA" id="ARBA00004752"/>
    </source>
</evidence>
<keyword evidence="5 7" id="KW-0573">Peptidoglycan synthesis</keyword>
<dbReference type="InterPro" id="IPR036366">
    <property type="entry name" value="PGBDSf"/>
</dbReference>
<dbReference type="SUPFAM" id="SSF141523">
    <property type="entry name" value="L,D-transpeptidase catalytic domain-like"/>
    <property type="match status" value="1"/>
</dbReference>
<sequence>MTKARLMRKLFRQGSAYLLVAFLSAAASSVSASGELAQTTAFKQAVAESIGADAGLAEFYRNNAYQPVWTGQTAKSAARRAGLIEALSTAGMHGLPAGKYRLQELLNRMESAKSVRDLGLLEAEMSRVFVAFARDLHSGLLEPSRIDGGVARKRPQVSPADLLQGVSGGDPRAYFKSLAPETRQYRALLKQKMALERQLTQGGWGEAVPVSKMELGDTGPEVVALRNRLVRMGYLKPTASPTYDETLREAVQKFQTAHGLEPDGVAGQGTITELNRTVAYRLQSVIVALERERWLPRERGERHVLVNQTDFSAKIVDQGRITFETRAVIGKNTHDRRSPEFSDQLEHMVVNPSWYVPRSIATKEYLPKLRANPNAVSHLEITDSRGRKINRGAVDFSQFSARSFPFSMRQPPGQKNALGLVKFMFPNKHNVYMHDTPQKHLFSREVRDFSHGCIRLADPFGFAYALLARQEDDPKAYFHRVLGTGRETTVRLKEPVPVHLIYRTAYIGSKGEVEYRRDVYGRDQKIWEELSKAGVVLPLVQG</sequence>
<comment type="similarity">
    <text evidence="2">Belongs to the YkuD family.</text>
</comment>
<keyword evidence="3" id="KW-0808">Transferase</keyword>
<dbReference type="UniPathway" id="UPA00219"/>
<dbReference type="GO" id="GO:0008360">
    <property type="term" value="P:regulation of cell shape"/>
    <property type="evidence" value="ECO:0007669"/>
    <property type="project" value="UniProtKB-UniRule"/>
</dbReference>
<dbReference type="InterPro" id="IPR036365">
    <property type="entry name" value="PGBD-like_sf"/>
</dbReference>
<dbReference type="EMBL" id="LQBQ01000001">
    <property type="protein sequence ID" value="KUJ86125.1"/>
    <property type="molecule type" value="Genomic_DNA"/>
</dbReference>
<keyword evidence="11" id="KW-1185">Reference proteome</keyword>
<evidence type="ECO:0000256" key="6">
    <source>
        <dbReference type="ARBA" id="ARBA00023316"/>
    </source>
</evidence>
<dbReference type="Proteomes" id="UP000053791">
    <property type="component" value="Unassembled WGS sequence"/>
</dbReference>
<dbReference type="Pfam" id="PF03734">
    <property type="entry name" value="YkuD"/>
    <property type="match status" value="1"/>
</dbReference>
<name>A0A101CZJ5_9RHOB</name>
<dbReference type="InterPro" id="IPR002477">
    <property type="entry name" value="Peptidoglycan-bd-like"/>
</dbReference>
<dbReference type="InterPro" id="IPR045380">
    <property type="entry name" value="LD_TPept_scaffold_dom"/>
</dbReference>
<evidence type="ECO:0000256" key="5">
    <source>
        <dbReference type="ARBA" id="ARBA00022984"/>
    </source>
</evidence>
<evidence type="ECO:0000256" key="8">
    <source>
        <dbReference type="SAM" id="SignalP"/>
    </source>
</evidence>
<evidence type="ECO:0000256" key="7">
    <source>
        <dbReference type="PROSITE-ProRule" id="PRU01373"/>
    </source>
</evidence>
<dbReference type="Gene3D" id="1.10.101.10">
    <property type="entry name" value="PGBD-like superfamily/PGBD"/>
    <property type="match status" value="1"/>
</dbReference>
<dbReference type="STRING" id="1685379.AVO45_03940"/>
<dbReference type="PANTHER" id="PTHR41533">
    <property type="entry name" value="L,D-TRANSPEPTIDASE HI_1667-RELATED"/>
    <property type="match status" value="1"/>
</dbReference>